<dbReference type="InterPro" id="IPR015421">
    <property type="entry name" value="PyrdxlP-dep_Trfase_major"/>
</dbReference>
<dbReference type="Pfam" id="PF01041">
    <property type="entry name" value="DegT_DnrJ_EryC1"/>
    <property type="match status" value="1"/>
</dbReference>
<keyword evidence="3" id="KW-0808">Transferase</keyword>
<organism evidence="3 4">
    <name type="scientific">Massilia aerilata</name>
    <dbReference type="NCBI Taxonomy" id="453817"/>
    <lineage>
        <taxon>Bacteria</taxon>
        <taxon>Pseudomonadati</taxon>
        <taxon>Pseudomonadota</taxon>
        <taxon>Betaproteobacteria</taxon>
        <taxon>Burkholderiales</taxon>
        <taxon>Oxalobacteraceae</taxon>
        <taxon>Telluria group</taxon>
        <taxon>Massilia</taxon>
    </lineage>
</organism>
<dbReference type="PANTHER" id="PTHR30244">
    <property type="entry name" value="TRANSAMINASE"/>
    <property type="match status" value="1"/>
</dbReference>
<dbReference type="Gene3D" id="3.90.1150.10">
    <property type="entry name" value="Aspartate Aminotransferase, domain 1"/>
    <property type="match status" value="1"/>
</dbReference>
<evidence type="ECO:0000313" key="4">
    <source>
        <dbReference type="Proteomes" id="UP001596086"/>
    </source>
</evidence>
<dbReference type="GO" id="GO:0008483">
    <property type="term" value="F:transaminase activity"/>
    <property type="evidence" value="ECO:0007669"/>
    <property type="project" value="UniProtKB-KW"/>
</dbReference>
<protein>
    <submittedName>
        <fullName evidence="3">Aminotransferase class I/II-fold pyridoxal phosphate-dependent enzyme</fullName>
    </submittedName>
</protein>
<proteinExistence type="inferred from homology"/>
<dbReference type="InterPro" id="IPR015424">
    <property type="entry name" value="PyrdxlP-dep_Trfase"/>
</dbReference>
<keyword evidence="4" id="KW-1185">Reference proteome</keyword>
<dbReference type="RefSeq" id="WP_379777515.1">
    <property type="nucleotide sequence ID" value="NZ_JBHSMZ010000026.1"/>
</dbReference>
<dbReference type="PANTHER" id="PTHR30244:SF34">
    <property type="entry name" value="DTDP-4-AMINO-4,6-DIDEOXYGALACTOSE TRANSAMINASE"/>
    <property type="match status" value="1"/>
</dbReference>
<keyword evidence="2" id="KW-0663">Pyridoxal phosphate</keyword>
<gene>
    <name evidence="3" type="ORF">ACFPO9_27325</name>
</gene>
<accession>A0ABW0S5J7</accession>
<comment type="caution">
    <text evidence="3">The sequence shown here is derived from an EMBL/GenBank/DDBJ whole genome shotgun (WGS) entry which is preliminary data.</text>
</comment>
<keyword evidence="3" id="KW-0032">Aminotransferase</keyword>
<dbReference type="EMBL" id="JBHSMZ010000026">
    <property type="protein sequence ID" value="MFC5552244.1"/>
    <property type="molecule type" value="Genomic_DNA"/>
</dbReference>
<name>A0ABW0S5J7_9BURK</name>
<comment type="similarity">
    <text evidence="1 2">Belongs to the DegT/DnrJ/EryC1 family.</text>
</comment>
<sequence length="392" mass="42184">MVSTQAPRPLVPLAPILSAASFRRAAPVRLPSLLDAGPARLVTSGRIAIALALREMGVGPGHEVLVPAWHSPSMLPPVLWRGAVPVFYRLRADATIDLEDLAARIGPATRAVMLTHYFGFMQPVEQVRALCDAHGLQLLEDCAHAFIGRYRGRPVGAVGDYAIGSSMKFFPIHEGGALVSGRHALDRVKLHGAGAGFEAKSALDALEKGFAYGRLPAARAALWLPLRLKGALWKLVKRRGAAPALAPSSSDSSFDFDPAWLDKRSSLFSRAMLRLMSPSRIAALRRANYLRLDAALRGLPGIRPLFPALPDGVCPWVYPLLADDPERLFARIDAAGVPVTRFGLPLPGSAADGACANSAWLARHVLSFPCHQELREAELDWIVGQIAKALQA</sequence>
<dbReference type="SUPFAM" id="SSF53383">
    <property type="entry name" value="PLP-dependent transferases"/>
    <property type="match status" value="1"/>
</dbReference>
<evidence type="ECO:0000256" key="2">
    <source>
        <dbReference type="RuleBase" id="RU004508"/>
    </source>
</evidence>
<dbReference type="InterPro" id="IPR000653">
    <property type="entry name" value="DegT/StrS_aminotransferase"/>
</dbReference>
<dbReference type="Gene3D" id="3.40.640.10">
    <property type="entry name" value="Type I PLP-dependent aspartate aminotransferase-like (Major domain)"/>
    <property type="match status" value="1"/>
</dbReference>
<evidence type="ECO:0000256" key="1">
    <source>
        <dbReference type="ARBA" id="ARBA00037999"/>
    </source>
</evidence>
<dbReference type="InterPro" id="IPR015422">
    <property type="entry name" value="PyrdxlP-dep_Trfase_small"/>
</dbReference>
<dbReference type="Proteomes" id="UP001596086">
    <property type="component" value="Unassembled WGS sequence"/>
</dbReference>
<evidence type="ECO:0000313" key="3">
    <source>
        <dbReference type="EMBL" id="MFC5552244.1"/>
    </source>
</evidence>
<reference evidence="4" key="1">
    <citation type="journal article" date="2019" name="Int. J. Syst. Evol. Microbiol.">
        <title>The Global Catalogue of Microorganisms (GCM) 10K type strain sequencing project: providing services to taxonomists for standard genome sequencing and annotation.</title>
        <authorList>
            <consortium name="The Broad Institute Genomics Platform"/>
            <consortium name="The Broad Institute Genome Sequencing Center for Infectious Disease"/>
            <person name="Wu L."/>
            <person name="Ma J."/>
        </authorList>
    </citation>
    <scope>NUCLEOTIDE SEQUENCE [LARGE SCALE GENOMIC DNA]</scope>
    <source>
        <strain evidence="4">CGMCC 4.5798</strain>
    </source>
</reference>